<dbReference type="AlphaFoldDB" id="A0A9P9YXB3"/>
<protein>
    <submittedName>
        <fullName evidence="2">Uncharacterized protein</fullName>
    </submittedName>
</protein>
<name>A0A9P9YXB3_9MUSC</name>
<organism evidence="2 3">
    <name type="scientific">Drosophila gunungcola</name>
    <name type="common">fruit fly</name>
    <dbReference type="NCBI Taxonomy" id="103775"/>
    <lineage>
        <taxon>Eukaryota</taxon>
        <taxon>Metazoa</taxon>
        <taxon>Ecdysozoa</taxon>
        <taxon>Arthropoda</taxon>
        <taxon>Hexapoda</taxon>
        <taxon>Insecta</taxon>
        <taxon>Pterygota</taxon>
        <taxon>Neoptera</taxon>
        <taxon>Endopterygota</taxon>
        <taxon>Diptera</taxon>
        <taxon>Brachycera</taxon>
        <taxon>Muscomorpha</taxon>
        <taxon>Ephydroidea</taxon>
        <taxon>Drosophilidae</taxon>
        <taxon>Drosophila</taxon>
        <taxon>Sophophora</taxon>
    </lineage>
</organism>
<dbReference type="EMBL" id="JAMKOV010000001">
    <property type="protein sequence ID" value="KAI8044791.1"/>
    <property type="molecule type" value="Genomic_DNA"/>
</dbReference>
<proteinExistence type="predicted"/>
<keyword evidence="3" id="KW-1185">Reference proteome</keyword>
<gene>
    <name evidence="2" type="ORF">M5D96_000963</name>
</gene>
<evidence type="ECO:0000313" key="2">
    <source>
        <dbReference type="EMBL" id="KAI8044791.1"/>
    </source>
</evidence>
<comment type="caution">
    <text evidence="2">The sequence shown here is derived from an EMBL/GenBank/DDBJ whole genome shotgun (WGS) entry which is preliminary data.</text>
</comment>
<evidence type="ECO:0000256" key="1">
    <source>
        <dbReference type="SAM" id="MobiDB-lite"/>
    </source>
</evidence>
<sequence>MGGAHPPGDADPADRGRQSGINFITRYLPAGALRRTRGRKASADRKCIASSGGLRRTQEDSGGLKRNQQETRPQSP</sequence>
<reference evidence="2" key="1">
    <citation type="journal article" date="2023" name="Genome Biol. Evol.">
        <title>Long-read-based Genome Assembly of Drosophila gunungcola Reveals Fewer Chemosensory Genes in Flower-breeding Species.</title>
        <authorList>
            <person name="Negi A."/>
            <person name="Liao B.Y."/>
            <person name="Yeh S.D."/>
        </authorList>
    </citation>
    <scope>NUCLEOTIDE SEQUENCE</scope>
    <source>
        <strain evidence="2">Sukarami</strain>
    </source>
</reference>
<feature type="region of interest" description="Disordered" evidence="1">
    <location>
        <begin position="34"/>
        <end position="76"/>
    </location>
</feature>
<feature type="compositionally biased region" description="Basic and acidic residues" evidence="1">
    <location>
        <begin position="56"/>
        <end position="69"/>
    </location>
</feature>
<dbReference type="Proteomes" id="UP001059596">
    <property type="component" value="Chromosome 3R"/>
</dbReference>
<evidence type="ECO:0000313" key="3">
    <source>
        <dbReference type="Proteomes" id="UP001059596"/>
    </source>
</evidence>
<feature type="region of interest" description="Disordered" evidence="1">
    <location>
        <begin position="1"/>
        <end position="22"/>
    </location>
</feature>
<accession>A0A9P9YXB3</accession>